<dbReference type="PANTHER" id="PTHR34461:SF4">
    <property type="entry name" value="OS01G0101800 PROTEIN"/>
    <property type="match status" value="1"/>
</dbReference>
<evidence type="ECO:0000256" key="1">
    <source>
        <dbReference type="SAM" id="MobiDB-lite"/>
    </source>
</evidence>
<name>A0A2N9EXC2_FAGSY</name>
<sequence length="903" mass="98874">MDANLSSRKRKLLPNPSHPLLGRVSTRSTSQIHLHRNRSGRSRAFLAIPPSPKQPRTLPNRDDDGDADLCILIKDLRARRVYSPNSIDASKLSTLNIEESCADDAKAAMAAAAEDINETDAIICSVLKEYPVEDAKLDLGISCETLNSEKKGESDDSNELIVQTTPPDAEVFDNNGEVNENQVKPPSVGEAFGANIDNNNKKNDSSWKTKSVLKPCFRRKLFKTPGSVSYKRLLPYLMDITKDNSYTLENSQCSKLDKGLGQKQLQPKLASKGQEVSMDKSNTNSCPMDCSTGESGSSPTSVLISANESSNGTVAHSTSNGHFNESLMSFDSEKFVDECVKESSVNEDNKNYLKPDTSLVLEDDAKGQCENRETEKTGCPSVSEDDDVDIVTPKLSLITDECCSGRDHGVGQHTDDVKQCETGGMKKPKNGYPCKAQNLNPNCSEAENRKSFNLKKRGDNGCQVLNQIDNSNEESVQMTPPDAEENGVGRVELIQKSTDRIGKPLNGTNTRNVVCASDRRNYSHSKSKVVLNPCSGLKLYKSPGSFSYGRLLPFIMDITKDNSCASGNSHHSKLEKDLEKVLVPPYVTSDCQEKPIDNLNGYKFHAEHHNSNCGTLPMAALTSTHESSSDDESGIKSPQDISELTKSLDSQKEHHLQVEQVISDRNSEFVASPNKASSAHEIDPQVAAPSPVSLGALSRVEGTTLASQQVSVDTEADCSSSFTKSSNAAKPVEADNLSQGTPQLEASVPSRVDGTAPKKGILKRNPRGCRGLCTCLNCASFRLHAERAFEFSRNQMQDAEEVALDLMKELSYVRNMLEKSADGVNDHSIVQVNQLKEACRKASEAEELAKHRLGEMNYELNIHCRITCLQPPRVRFANYVEEKVIPKADVEEKVIPKADLPSK</sequence>
<gene>
    <name evidence="2" type="ORF">FSB_LOCUS7141</name>
</gene>
<dbReference type="PANTHER" id="PTHR34461">
    <property type="entry name" value="EXPRESSED PROTEIN"/>
    <property type="match status" value="1"/>
</dbReference>
<feature type="region of interest" description="Disordered" evidence="1">
    <location>
        <begin position="668"/>
        <end position="687"/>
    </location>
</feature>
<dbReference type="AlphaFoldDB" id="A0A2N9EXC2"/>
<protein>
    <submittedName>
        <fullName evidence="2">Uncharacterized protein</fullName>
    </submittedName>
</protein>
<feature type="compositionally biased region" description="Polar residues" evidence="1">
    <location>
        <begin position="716"/>
        <end position="728"/>
    </location>
</feature>
<dbReference type="EMBL" id="OIVN01000377">
    <property type="protein sequence ID" value="SPC79259.1"/>
    <property type="molecule type" value="Genomic_DNA"/>
</dbReference>
<feature type="region of interest" description="Disordered" evidence="1">
    <location>
        <begin position="716"/>
        <end position="759"/>
    </location>
</feature>
<feature type="compositionally biased region" description="Polar residues" evidence="1">
    <location>
        <begin position="279"/>
        <end position="318"/>
    </location>
</feature>
<reference evidence="2" key="1">
    <citation type="submission" date="2018-02" db="EMBL/GenBank/DDBJ databases">
        <authorList>
            <person name="Cohen D.B."/>
            <person name="Kent A.D."/>
        </authorList>
    </citation>
    <scope>NUCLEOTIDE SEQUENCE</scope>
</reference>
<feature type="region of interest" description="Disordered" evidence="1">
    <location>
        <begin position="622"/>
        <end position="642"/>
    </location>
</feature>
<feature type="region of interest" description="Disordered" evidence="1">
    <location>
        <begin position="258"/>
        <end position="318"/>
    </location>
</feature>
<accession>A0A2N9EXC2</accession>
<proteinExistence type="predicted"/>
<feature type="region of interest" description="Disordered" evidence="1">
    <location>
        <begin position="1"/>
        <end position="64"/>
    </location>
</feature>
<organism evidence="2">
    <name type="scientific">Fagus sylvatica</name>
    <name type="common">Beechnut</name>
    <dbReference type="NCBI Taxonomy" id="28930"/>
    <lineage>
        <taxon>Eukaryota</taxon>
        <taxon>Viridiplantae</taxon>
        <taxon>Streptophyta</taxon>
        <taxon>Embryophyta</taxon>
        <taxon>Tracheophyta</taxon>
        <taxon>Spermatophyta</taxon>
        <taxon>Magnoliopsida</taxon>
        <taxon>eudicotyledons</taxon>
        <taxon>Gunneridae</taxon>
        <taxon>Pentapetalae</taxon>
        <taxon>rosids</taxon>
        <taxon>fabids</taxon>
        <taxon>Fagales</taxon>
        <taxon>Fagaceae</taxon>
        <taxon>Fagus</taxon>
    </lineage>
</organism>
<evidence type="ECO:0000313" key="2">
    <source>
        <dbReference type="EMBL" id="SPC79259.1"/>
    </source>
</evidence>